<gene>
    <name evidence="3" type="ORF">COS81_00060</name>
</gene>
<evidence type="ECO:0000313" key="3">
    <source>
        <dbReference type="EMBL" id="PIU69391.1"/>
    </source>
</evidence>
<protein>
    <recommendedName>
        <fullName evidence="2">CheW-like domain-containing protein</fullName>
    </recommendedName>
</protein>
<dbReference type="InterPro" id="IPR039315">
    <property type="entry name" value="CheW"/>
</dbReference>
<sequence length="183" mass="21150">MKKKEKKKKNETQDIMPEKEISKDSDKTEGESDDLVKMVMFSLDQEIYGITIDQVVEIDRTMEITVVPDVPDFILGLIDLRGEIVPVVDPEKKFLLKRETPIDKRHIIICRARNGLFGMVVDEVFRILSFPRKEIDEAPALIKNKIHEDYLKGVGVLNDRVFVILDTEKILKPEELEKIKSTQ</sequence>
<dbReference type="GO" id="GO:0006935">
    <property type="term" value="P:chemotaxis"/>
    <property type="evidence" value="ECO:0007669"/>
    <property type="project" value="InterPro"/>
</dbReference>
<organism evidence="3 4">
    <name type="scientific">candidate division WWE3 bacterium CG06_land_8_20_14_3_00_42_16</name>
    <dbReference type="NCBI Taxonomy" id="1975083"/>
    <lineage>
        <taxon>Bacteria</taxon>
        <taxon>Katanobacteria</taxon>
    </lineage>
</organism>
<dbReference type="PANTHER" id="PTHR22617">
    <property type="entry name" value="CHEMOTAXIS SENSOR HISTIDINE KINASE-RELATED"/>
    <property type="match status" value="1"/>
</dbReference>
<dbReference type="GO" id="GO:0005829">
    <property type="term" value="C:cytosol"/>
    <property type="evidence" value="ECO:0007669"/>
    <property type="project" value="TreeGrafter"/>
</dbReference>
<feature type="compositionally biased region" description="Basic and acidic residues" evidence="1">
    <location>
        <begin position="8"/>
        <end position="29"/>
    </location>
</feature>
<proteinExistence type="predicted"/>
<reference evidence="4" key="1">
    <citation type="submission" date="2017-09" db="EMBL/GenBank/DDBJ databases">
        <title>Depth-based differentiation of microbial function through sediment-hosted aquifers and enrichment of novel symbionts in the deep terrestrial subsurface.</title>
        <authorList>
            <person name="Probst A.J."/>
            <person name="Ladd B."/>
            <person name="Jarett J.K."/>
            <person name="Geller-Mcgrath D.E."/>
            <person name="Sieber C.M.K."/>
            <person name="Emerson J.B."/>
            <person name="Anantharaman K."/>
            <person name="Thomas B.C."/>
            <person name="Malmstrom R."/>
            <person name="Stieglmeier M."/>
            <person name="Klingl A."/>
            <person name="Woyke T."/>
            <person name="Ryan C.M."/>
            <person name="Banfield J.F."/>
        </authorList>
    </citation>
    <scope>NUCLEOTIDE SEQUENCE [LARGE SCALE GENOMIC DNA]</scope>
</reference>
<dbReference type="InterPro" id="IPR036061">
    <property type="entry name" value="CheW-like_dom_sf"/>
</dbReference>
<dbReference type="Gene3D" id="2.30.30.40">
    <property type="entry name" value="SH3 Domains"/>
    <property type="match status" value="1"/>
</dbReference>
<dbReference type="PANTHER" id="PTHR22617:SF23">
    <property type="entry name" value="CHEMOTAXIS PROTEIN CHEW"/>
    <property type="match status" value="1"/>
</dbReference>
<dbReference type="SMART" id="SM00260">
    <property type="entry name" value="CheW"/>
    <property type="match status" value="1"/>
</dbReference>
<dbReference type="EMBL" id="PEWD01000001">
    <property type="protein sequence ID" value="PIU69391.1"/>
    <property type="molecule type" value="Genomic_DNA"/>
</dbReference>
<evidence type="ECO:0000259" key="2">
    <source>
        <dbReference type="PROSITE" id="PS50851"/>
    </source>
</evidence>
<evidence type="ECO:0000313" key="4">
    <source>
        <dbReference type="Proteomes" id="UP000229916"/>
    </source>
</evidence>
<feature type="region of interest" description="Disordered" evidence="1">
    <location>
        <begin position="1"/>
        <end position="29"/>
    </location>
</feature>
<name>A0A2M7APU7_UNCKA</name>
<evidence type="ECO:0000256" key="1">
    <source>
        <dbReference type="SAM" id="MobiDB-lite"/>
    </source>
</evidence>
<dbReference type="Pfam" id="PF01584">
    <property type="entry name" value="CheW"/>
    <property type="match status" value="1"/>
</dbReference>
<dbReference type="PROSITE" id="PS50851">
    <property type="entry name" value="CHEW"/>
    <property type="match status" value="1"/>
</dbReference>
<dbReference type="Proteomes" id="UP000229916">
    <property type="component" value="Unassembled WGS sequence"/>
</dbReference>
<accession>A0A2M7APU7</accession>
<dbReference type="InterPro" id="IPR002545">
    <property type="entry name" value="CheW-lke_dom"/>
</dbReference>
<dbReference type="SUPFAM" id="SSF50341">
    <property type="entry name" value="CheW-like"/>
    <property type="match status" value="1"/>
</dbReference>
<feature type="domain" description="CheW-like" evidence="2">
    <location>
        <begin position="35"/>
        <end position="176"/>
    </location>
</feature>
<dbReference type="Gene3D" id="2.40.50.180">
    <property type="entry name" value="CheA-289, Domain 4"/>
    <property type="match status" value="1"/>
</dbReference>
<dbReference type="GO" id="GO:0007165">
    <property type="term" value="P:signal transduction"/>
    <property type="evidence" value="ECO:0007669"/>
    <property type="project" value="InterPro"/>
</dbReference>
<dbReference type="AlphaFoldDB" id="A0A2M7APU7"/>
<comment type="caution">
    <text evidence="3">The sequence shown here is derived from an EMBL/GenBank/DDBJ whole genome shotgun (WGS) entry which is preliminary data.</text>
</comment>